<gene>
    <name evidence="10" type="primary">morc3a</name>
</gene>
<evidence type="ECO:0000256" key="3">
    <source>
        <dbReference type="ARBA" id="ARBA00022771"/>
    </source>
</evidence>
<dbReference type="GeneTree" id="ENSGT00940000166160"/>
<reference evidence="10" key="2">
    <citation type="submission" date="2025-09" db="UniProtKB">
        <authorList>
            <consortium name="Ensembl"/>
        </authorList>
    </citation>
    <scope>IDENTIFICATION</scope>
</reference>
<dbReference type="AlphaFoldDB" id="A0A8C2ZSN3"/>
<dbReference type="GO" id="GO:0016605">
    <property type="term" value="C:PML body"/>
    <property type="evidence" value="ECO:0007669"/>
    <property type="project" value="TreeGrafter"/>
</dbReference>
<keyword evidence="5 7" id="KW-0175">Coiled coil</keyword>
<dbReference type="PROSITE" id="PS51050">
    <property type="entry name" value="ZF_CW"/>
    <property type="match status" value="1"/>
</dbReference>
<reference evidence="10" key="1">
    <citation type="submission" date="2025-08" db="UniProtKB">
        <authorList>
            <consortium name="Ensembl"/>
        </authorList>
    </citation>
    <scope>IDENTIFICATION</scope>
</reference>
<comment type="subcellular location">
    <subcellularLocation>
        <location evidence="1">Nucleus</location>
    </subcellularLocation>
</comment>
<evidence type="ECO:0000256" key="2">
    <source>
        <dbReference type="ARBA" id="ARBA00022723"/>
    </source>
</evidence>
<feature type="compositionally biased region" description="Acidic residues" evidence="8">
    <location>
        <begin position="456"/>
        <end position="465"/>
    </location>
</feature>
<dbReference type="InterPro" id="IPR045261">
    <property type="entry name" value="MORC_ATPase"/>
</dbReference>
<feature type="compositionally biased region" description="Basic and acidic residues" evidence="8">
    <location>
        <begin position="706"/>
        <end position="726"/>
    </location>
</feature>
<evidence type="ECO:0000256" key="6">
    <source>
        <dbReference type="ARBA" id="ARBA00023242"/>
    </source>
</evidence>
<feature type="coiled-coil region" evidence="7">
    <location>
        <begin position="827"/>
        <end position="854"/>
    </location>
</feature>
<dbReference type="InterPro" id="IPR036890">
    <property type="entry name" value="HATPase_C_sf"/>
</dbReference>
<dbReference type="Pfam" id="PF07496">
    <property type="entry name" value="zf-CW"/>
    <property type="match status" value="1"/>
</dbReference>
<keyword evidence="6" id="KW-0539">Nucleus</keyword>
<evidence type="ECO:0000256" key="1">
    <source>
        <dbReference type="ARBA" id="ARBA00004123"/>
    </source>
</evidence>
<evidence type="ECO:0000259" key="9">
    <source>
        <dbReference type="PROSITE" id="PS51050"/>
    </source>
</evidence>
<keyword evidence="4" id="KW-0862">Zinc</keyword>
<dbReference type="InterPro" id="IPR041006">
    <property type="entry name" value="Morc_S5"/>
</dbReference>
<feature type="region of interest" description="Disordered" evidence="8">
    <location>
        <begin position="669"/>
        <end position="742"/>
    </location>
</feature>
<evidence type="ECO:0000256" key="4">
    <source>
        <dbReference type="ARBA" id="ARBA00022833"/>
    </source>
</evidence>
<dbReference type="SUPFAM" id="SSF55874">
    <property type="entry name" value="ATPase domain of HSP90 chaperone/DNA topoisomerase II/histidine kinase"/>
    <property type="match status" value="1"/>
</dbReference>
<evidence type="ECO:0000256" key="7">
    <source>
        <dbReference type="SAM" id="Coils"/>
    </source>
</evidence>
<dbReference type="Gene3D" id="3.30.40.100">
    <property type="match status" value="1"/>
</dbReference>
<dbReference type="PANTHER" id="PTHR23336">
    <property type="entry name" value="ZINC FINGER CW-TYPE COILED-COIL DOMAIN PROTEIN 3"/>
    <property type="match status" value="1"/>
</dbReference>
<dbReference type="RefSeq" id="XP_034416819.1">
    <property type="nucleotide sequence ID" value="XM_034560928.1"/>
</dbReference>
<dbReference type="Pfam" id="PF13589">
    <property type="entry name" value="HATPase_c_3"/>
    <property type="match status" value="1"/>
</dbReference>
<dbReference type="GO" id="GO:0008270">
    <property type="term" value="F:zinc ion binding"/>
    <property type="evidence" value="ECO:0007669"/>
    <property type="project" value="UniProtKB-KW"/>
</dbReference>
<dbReference type="Pfam" id="PF17942">
    <property type="entry name" value="Morc6_S5"/>
    <property type="match status" value="1"/>
</dbReference>
<feature type="region of interest" description="Disordered" evidence="8">
    <location>
        <begin position="454"/>
        <end position="550"/>
    </location>
</feature>
<dbReference type="Gene3D" id="3.30.565.10">
    <property type="entry name" value="Histidine kinase-like ATPase, C-terminal domain"/>
    <property type="match status" value="1"/>
</dbReference>
<feature type="compositionally biased region" description="Low complexity" evidence="8">
    <location>
        <begin position="987"/>
        <end position="1001"/>
    </location>
</feature>
<dbReference type="GeneID" id="117750060"/>
<evidence type="ECO:0000256" key="8">
    <source>
        <dbReference type="SAM" id="MobiDB-lite"/>
    </source>
</evidence>
<evidence type="ECO:0000313" key="11">
    <source>
        <dbReference type="Proteomes" id="UP000694565"/>
    </source>
</evidence>
<dbReference type="Proteomes" id="UP000694565">
    <property type="component" value="Unplaced"/>
</dbReference>
<organism evidence="10 11">
    <name type="scientific">Cyclopterus lumpus</name>
    <name type="common">Lumpsucker</name>
    <dbReference type="NCBI Taxonomy" id="8103"/>
    <lineage>
        <taxon>Eukaryota</taxon>
        <taxon>Metazoa</taxon>
        <taxon>Chordata</taxon>
        <taxon>Craniata</taxon>
        <taxon>Vertebrata</taxon>
        <taxon>Euteleostomi</taxon>
        <taxon>Actinopterygii</taxon>
        <taxon>Neopterygii</taxon>
        <taxon>Teleostei</taxon>
        <taxon>Neoteleostei</taxon>
        <taxon>Acanthomorphata</taxon>
        <taxon>Eupercaria</taxon>
        <taxon>Perciformes</taxon>
        <taxon>Cottioidei</taxon>
        <taxon>Cottales</taxon>
        <taxon>Cyclopteridae</taxon>
        <taxon>Cyclopterus</taxon>
    </lineage>
</organism>
<feature type="domain" description="CW-type" evidence="9">
    <location>
        <begin position="410"/>
        <end position="462"/>
    </location>
</feature>
<name>A0A8C2ZSN3_CYCLU</name>
<feature type="compositionally biased region" description="Polar residues" evidence="8">
    <location>
        <begin position="540"/>
        <end position="550"/>
    </location>
</feature>
<dbReference type="Ensembl" id="ENSCLMT00005032782.1">
    <property type="protein sequence ID" value="ENSCLMP00005031422.1"/>
    <property type="gene ID" value="ENSCLMG00005015197.1"/>
</dbReference>
<evidence type="ECO:0000256" key="5">
    <source>
        <dbReference type="ARBA" id="ARBA00023054"/>
    </source>
</evidence>
<proteinExistence type="predicted"/>
<keyword evidence="2" id="KW-0479">Metal-binding</keyword>
<dbReference type="GO" id="GO:0016887">
    <property type="term" value="F:ATP hydrolysis activity"/>
    <property type="evidence" value="ECO:0007669"/>
    <property type="project" value="InterPro"/>
</dbReference>
<keyword evidence="3" id="KW-0863">Zinc-finger</keyword>
<dbReference type="KEGG" id="clum:117750060"/>
<dbReference type="CTD" id="553447"/>
<sequence length="1061" mass="118867">MATGRGVPLSTLCPKFLHTNSTSHTWPFSAIAELIDNAYDPDVSAKQFWIDKTMVHGHKCLSFMDNGNGLDHETMHKMLSFGYSDKIPLKGVEPIGMYGNGFKSGSMRLGKDAIVFSKSEKSSCVGMLSQTYLDKIGANQISVPIVCFEQRERNKFSVREEQKASLQDILSYSPFKTERELLLEIDAVRSNSTKKTGTRIIIWNLRGTSTGTTEFDFETDRYDVRIPTDVYEEMNNTQYPDRLTSNRVIPVSFYSLRAYCSILYLKPRMQIIIRSQTVKSQLIAKSLASIRKDHYRPNFVEKRIPIIFGYNTKSKDQYGIMMYYKNRLIKAYERVGCQLKANNKGVGVIGIIDCHFLEPTHNKQSFDETDKYRKTITSLSTKLEEYWNEMCFRRKRENPNATTPVEDTMKRPDQNWVQCNDCLHWRKLPDGIDCSKLPDHWYCHMNPDPQFRSCQVEEEPEDSDDEKPTYCKTYKQQEREDKRIQEMERQKAEEARKRQEEQRLANLHRAAHSPSTPTTPKRFTSVRPRSGASHVRSFPQAVSSSSSNNGLPVISSVCSLSTSPRVKRTLPATPHSSPKIPKINGNLDTSTFLDTSTLLDESPQCSPSVLVNDDADDDTDDDIFILETASTAKPANPACDLTLVKVEQEQSDTDVVMLLECSDDAAVDGAPETNVAGTGPAGSATVGTSSSPAPPPLVASITTQTERPKVKKEEKDQILTDGEKRAGPSTSTNGGREQRSNVDRGVGTVEQIIVKHENSGDPHAAYQGNQTLQNGGEHHLGSGEVAGPACANAIDETDASRHYPSVTEVQNQQDQLIELMQATAVERDSFQEQVHELTCQQQDMESRLQDLSQINVKKECSHQANQTEEEKDYKALFERAKQKVDSLIKDKELLLTSTATTPSAAQCEEKDIDDIALQVDCLMREMDEVKKERSELHTRLGGLEEEKAKLASECEELRLSLQQEREKAQRGSTRPHGNTDSTDPEEAGATGATGANSSSDTSRSLIELRHSIGRLLVSFVPALDLGQVNYECNVIDEILEQVLSDVESVRRAGEMYSELNE</sequence>
<protein>
    <submittedName>
        <fullName evidence="10">MORC family CW-type zinc finger 3a</fullName>
    </submittedName>
</protein>
<dbReference type="PANTHER" id="PTHR23336:SF17">
    <property type="entry name" value="MORC FAMILY CW-TYPE ZINC FINGER PROTEIN 3"/>
    <property type="match status" value="1"/>
</dbReference>
<feature type="compositionally biased region" description="Basic and acidic residues" evidence="8">
    <location>
        <begin position="475"/>
        <end position="503"/>
    </location>
</feature>
<keyword evidence="11" id="KW-1185">Reference proteome</keyword>
<feature type="region of interest" description="Disordered" evidence="8">
    <location>
        <begin position="962"/>
        <end position="1001"/>
    </location>
</feature>
<feature type="compositionally biased region" description="Polar residues" evidence="8">
    <location>
        <begin position="970"/>
        <end position="981"/>
    </location>
</feature>
<dbReference type="OrthoDB" id="757982at2759"/>
<evidence type="ECO:0000313" key="10">
    <source>
        <dbReference type="Ensembl" id="ENSCLMP00005031422.1"/>
    </source>
</evidence>
<dbReference type="InterPro" id="IPR011124">
    <property type="entry name" value="Znf_CW"/>
</dbReference>
<dbReference type="CDD" id="cd16931">
    <property type="entry name" value="HATPase_MORC-like"/>
    <property type="match status" value="1"/>
</dbReference>
<feature type="compositionally biased region" description="Polar residues" evidence="8">
    <location>
        <begin position="513"/>
        <end position="522"/>
    </location>
</feature>
<accession>A0A8C2ZSN3</accession>